<dbReference type="GO" id="GO:0000724">
    <property type="term" value="P:double-strand break repair via homologous recombination"/>
    <property type="evidence" value="ECO:0007669"/>
    <property type="project" value="InterPro"/>
</dbReference>
<dbReference type="Pfam" id="PF11789">
    <property type="entry name" value="zf-Nse"/>
    <property type="match status" value="1"/>
</dbReference>
<name>W4K6W3_HETIT</name>
<keyword evidence="7" id="KW-0833">Ubl conjugation pathway</keyword>
<evidence type="ECO:0000256" key="2">
    <source>
        <dbReference type="ARBA" id="ARBA00004718"/>
    </source>
</evidence>
<dbReference type="InterPro" id="IPR026846">
    <property type="entry name" value="Nse2(Mms21)"/>
</dbReference>
<evidence type="ECO:0000256" key="6">
    <source>
        <dbReference type="ARBA" id="ARBA00022771"/>
    </source>
</evidence>
<keyword evidence="15" id="KW-1185">Reference proteome</keyword>
<sequence length="340" mass="38432">MPRKASRRAQSTPSDHIEEHTLSQQQDDDAVDEDGEDLPRRSSKVSKSKVKKATARQDEDDQPGPEDGNGGDMTPFDKETFGNQPLNKNEGSKLTGIAADWAMIEKNVRNSAPALLNDVASAVAELRDDEAAEKELIHLDKLMREMVDIDEEISAHKRTLEELHQQVIRGEEISDILDRYENDVKGKIDKYKKKTTRQKYGRNQHYADFRQAIHEVRNPDDAMPPVVEFLPREKDDVSDDDDDDILVGGVMQDFKCPITLTFLVDPLTSTVCSHSFSGEAIRQMLGSNKATKKICPAAGCRKMICYNDLKPDKALERKVKNAQRRARQREDDNDAEEIVE</sequence>
<evidence type="ECO:0000256" key="12">
    <source>
        <dbReference type="SAM" id="MobiDB-lite"/>
    </source>
</evidence>
<dbReference type="GO" id="GO:0061665">
    <property type="term" value="F:SUMO ligase activity"/>
    <property type="evidence" value="ECO:0007669"/>
    <property type="project" value="TreeGrafter"/>
</dbReference>
<evidence type="ECO:0000256" key="1">
    <source>
        <dbReference type="ARBA" id="ARBA00004123"/>
    </source>
</evidence>
<evidence type="ECO:0000256" key="10">
    <source>
        <dbReference type="PROSITE-ProRule" id="PRU00452"/>
    </source>
</evidence>
<keyword evidence="6 10" id="KW-0863">Zinc-finger</keyword>
<evidence type="ECO:0000256" key="11">
    <source>
        <dbReference type="SAM" id="Coils"/>
    </source>
</evidence>
<dbReference type="SUPFAM" id="SSF57850">
    <property type="entry name" value="RING/U-box"/>
    <property type="match status" value="1"/>
</dbReference>
<accession>W4K6W3</accession>
<dbReference type="GO" id="GO:0016925">
    <property type="term" value="P:protein sumoylation"/>
    <property type="evidence" value="ECO:0007669"/>
    <property type="project" value="UniProtKB-UniPathway"/>
</dbReference>
<feature type="region of interest" description="Disordered" evidence="12">
    <location>
        <begin position="1"/>
        <end position="91"/>
    </location>
</feature>
<dbReference type="EMBL" id="KI925458">
    <property type="protein sequence ID" value="ETW81548.1"/>
    <property type="molecule type" value="Genomic_DNA"/>
</dbReference>
<feature type="compositionally biased region" description="Basic residues" evidence="12">
    <location>
        <begin position="41"/>
        <end position="54"/>
    </location>
</feature>
<evidence type="ECO:0000256" key="9">
    <source>
        <dbReference type="ARBA" id="ARBA00023242"/>
    </source>
</evidence>
<keyword evidence="4" id="KW-0808">Transferase</keyword>
<evidence type="ECO:0000256" key="3">
    <source>
        <dbReference type="ARBA" id="ARBA00008212"/>
    </source>
</evidence>
<dbReference type="InterPro" id="IPR013083">
    <property type="entry name" value="Znf_RING/FYVE/PHD"/>
</dbReference>
<feature type="region of interest" description="Disordered" evidence="12">
    <location>
        <begin position="317"/>
        <end position="340"/>
    </location>
</feature>
<feature type="compositionally biased region" description="Acidic residues" evidence="12">
    <location>
        <begin position="26"/>
        <end position="36"/>
    </location>
</feature>
<dbReference type="AlphaFoldDB" id="W4K6W3"/>
<dbReference type="Proteomes" id="UP000030671">
    <property type="component" value="Unassembled WGS sequence"/>
</dbReference>
<evidence type="ECO:0000313" key="15">
    <source>
        <dbReference type="Proteomes" id="UP000030671"/>
    </source>
</evidence>
<dbReference type="OrthoDB" id="26899at2759"/>
<feature type="compositionally biased region" description="Acidic residues" evidence="12">
    <location>
        <begin position="331"/>
        <end position="340"/>
    </location>
</feature>
<evidence type="ECO:0000256" key="4">
    <source>
        <dbReference type="ARBA" id="ARBA00022679"/>
    </source>
</evidence>
<dbReference type="GeneID" id="20674721"/>
<dbReference type="Gene3D" id="3.30.40.10">
    <property type="entry name" value="Zinc/RING finger domain, C3HC4 (zinc finger)"/>
    <property type="match status" value="1"/>
</dbReference>
<dbReference type="PROSITE" id="PS51044">
    <property type="entry name" value="ZF_SP_RING"/>
    <property type="match status" value="1"/>
</dbReference>
<dbReference type="STRING" id="747525.W4K6W3"/>
<keyword evidence="8" id="KW-0862">Zinc</keyword>
<reference evidence="14 15" key="1">
    <citation type="journal article" date="2012" name="New Phytol.">
        <title>Insight into trade-off between wood decay and parasitism from the genome of a fungal forest pathogen.</title>
        <authorList>
            <person name="Olson A."/>
            <person name="Aerts A."/>
            <person name="Asiegbu F."/>
            <person name="Belbahri L."/>
            <person name="Bouzid O."/>
            <person name="Broberg A."/>
            <person name="Canback B."/>
            <person name="Coutinho P.M."/>
            <person name="Cullen D."/>
            <person name="Dalman K."/>
            <person name="Deflorio G."/>
            <person name="van Diepen L.T."/>
            <person name="Dunand C."/>
            <person name="Duplessis S."/>
            <person name="Durling M."/>
            <person name="Gonthier P."/>
            <person name="Grimwood J."/>
            <person name="Fossdal C.G."/>
            <person name="Hansson D."/>
            <person name="Henrissat B."/>
            <person name="Hietala A."/>
            <person name="Himmelstrand K."/>
            <person name="Hoffmeister D."/>
            <person name="Hogberg N."/>
            <person name="James T.Y."/>
            <person name="Karlsson M."/>
            <person name="Kohler A."/>
            <person name="Kues U."/>
            <person name="Lee Y.H."/>
            <person name="Lin Y.C."/>
            <person name="Lind M."/>
            <person name="Lindquist E."/>
            <person name="Lombard V."/>
            <person name="Lucas S."/>
            <person name="Lunden K."/>
            <person name="Morin E."/>
            <person name="Murat C."/>
            <person name="Park J."/>
            <person name="Raffaello T."/>
            <person name="Rouze P."/>
            <person name="Salamov A."/>
            <person name="Schmutz J."/>
            <person name="Solheim H."/>
            <person name="Stahlberg J."/>
            <person name="Velez H."/>
            <person name="de Vries R.P."/>
            <person name="Wiebenga A."/>
            <person name="Woodward S."/>
            <person name="Yakovlev I."/>
            <person name="Garbelotto M."/>
            <person name="Martin F."/>
            <person name="Grigoriev I.V."/>
            <person name="Stenlid J."/>
        </authorList>
    </citation>
    <scope>NUCLEOTIDE SEQUENCE [LARGE SCALE GENOMIC DNA]</scope>
    <source>
        <strain evidence="14 15">TC 32-1</strain>
    </source>
</reference>
<dbReference type="InParanoid" id="W4K6W3"/>
<dbReference type="GO" id="GO:0030915">
    <property type="term" value="C:Smc5-Smc6 complex"/>
    <property type="evidence" value="ECO:0007669"/>
    <property type="project" value="InterPro"/>
</dbReference>
<dbReference type="FunCoup" id="W4K6W3">
    <property type="interactions" value="143"/>
</dbReference>
<dbReference type="PANTHER" id="PTHR21330">
    <property type="entry name" value="E3 SUMO-PROTEIN LIGASE NSE2"/>
    <property type="match status" value="1"/>
</dbReference>
<proteinExistence type="inferred from homology"/>
<comment type="similarity">
    <text evidence="3">Belongs to the NSE2 family.</text>
</comment>
<evidence type="ECO:0000259" key="13">
    <source>
        <dbReference type="PROSITE" id="PS51044"/>
    </source>
</evidence>
<dbReference type="HOGENOM" id="CLU_055164_0_0_1"/>
<keyword evidence="11" id="KW-0175">Coiled coil</keyword>
<feature type="domain" description="SP-RING-type" evidence="13">
    <location>
        <begin position="241"/>
        <end position="324"/>
    </location>
</feature>
<keyword evidence="9" id="KW-0539">Nucleus</keyword>
<dbReference type="RefSeq" id="XP_009546182.1">
    <property type="nucleotide sequence ID" value="XM_009547887.1"/>
</dbReference>
<evidence type="ECO:0000256" key="5">
    <source>
        <dbReference type="ARBA" id="ARBA00022723"/>
    </source>
</evidence>
<evidence type="ECO:0000256" key="7">
    <source>
        <dbReference type="ARBA" id="ARBA00022786"/>
    </source>
</evidence>
<dbReference type="GO" id="GO:0005634">
    <property type="term" value="C:nucleus"/>
    <property type="evidence" value="ECO:0007669"/>
    <property type="project" value="UniProtKB-SubCell"/>
</dbReference>
<evidence type="ECO:0000256" key="8">
    <source>
        <dbReference type="ARBA" id="ARBA00022833"/>
    </source>
</evidence>
<dbReference type="InterPro" id="IPR004181">
    <property type="entry name" value="Znf_MIZ"/>
</dbReference>
<dbReference type="KEGG" id="hir:HETIRDRAFT_434099"/>
<evidence type="ECO:0000313" key="14">
    <source>
        <dbReference type="EMBL" id="ETW81548.1"/>
    </source>
</evidence>
<feature type="coiled-coil region" evidence="11">
    <location>
        <begin position="139"/>
        <end position="166"/>
    </location>
</feature>
<gene>
    <name evidence="14" type="ORF">HETIRDRAFT_434099</name>
</gene>
<dbReference type="CDD" id="cd16651">
    <property type="entry name" value="SPL-RING_NSE2"/>
    <property type="match status" value="1"/>
</dbReference>
<dbReference type="UniPathway" id="UPA00886"/>
<comment type="pathway">
    <text evidence="2">Protein modification; protein sumoylation.</text>
</comment>
<dbReference type="PANTHER" id="PTHR21330:SF1">
    <property type="entry name" value="E3 SUMO-PROTEIN LIGASE NSE2"/>
    <property type="match status" value="1"/>
</dbReference>
<comment type="subcellular location">
    <subcellularLocation>
        <location evidence="1">Nucleus</location>
    </subcellularLocation>
</comment>
<dbReference type="GO" id="GO:0008270">
    <property type="term" value="F:zinc ion binding"/>
    <property type="evidence" value="ECO:0007669"/>
    <property type="project" value="UniProtKB-KW"/>
</dbReference>
<organism evidence="14 15">
    <name type="scientific">Heterobasidion irregulare (strain TC 32-1)</name>
    <dbReference type="NCBI Taxonomy" id="747525"/>
    <lineage>
        <taxon>Eukaryota</taxon>
        <taxon>Fungi</taxon>
        <taxon>Dikarya</taxon>
        <taxon>Basidiomycota</taxon>
        <taxon>Agaricomycotina</taxon>
        <taxon>Agaricomycetes</taxon>
        <taxon>Russulales</taxon>
        <taxon>Bondarzewiaceae</taxon>
        <taxon>Heterobasidion</taxon>
        <taxon>Heterobasidion annosum species complex</taxon>
    </lineage>
</organism>
<protein>
    <recommendedName>
        <fullName evidence="13">SP-RING-type domain-containing protein</fullName>
    </recommendedName>
</protein>
<dbReference type="eggNOG" id="KOG2979">
    <property type="taxonomic scope" value="Eukaryota"/>
</dbReference>
<keyword evidence="5" id="KW-0479">Metal-binding</keyword>